<dbReference type="SUPFAM" id="SSF51182">
    <property type="entry name" value="RmlC-like cupins"/>
    <property type="match status" value="1"/>
</dbReference>
<dbReference type="Gene3D" id="2.60.120.10">
    <property type="entry name" value="Jelly Rolls"/>
    <property type="match status" value="1"/>
</dbReference>
<dbReference type="CDD" id="cd02209">
    <property type="entry name" value="cupin_XRE_C"/>
    <property type="match status" value="1"/>
</dbReference>
<gene>
    <name evidence="5" type="ORF">WAK64_17625</name>
</gene>
<dbReference type="PROSITE" id="PS50943">
    <property type="entry name" value="HTH_CROC1"/>
    <property type="match status" value="1"/>
</dbReference>
<dbReference type="InterPro" id="IPR010982">
    <property type="entry name" value="Lambda_DNA-bd_dom_sf"/>
</dbReference>
<dbReference type="SMART" id="SM00530">
    <property type="entry name" value="HTH_XRE"/>
    <property type="match status" value="1"/>
</dbReference>
<feature type="domain" description="HTH cro/C1-type" evidence="4">
    <location>
        <begin position="12"/>
        <end position="66"/>
    </location>
</feature>
<keyword evidence="6" id="KW-1185">Reference proteome</keyword>
<dbReference type="RefSeq" id="WP_336588318.1">
    <property type="nucleotide sequence ID" value="NZ_JBBAXC010000017.1"/>
</dbReference>
<dbReference type="Pfam" id="PF01381">
    <property type="entry name" value="HTH_3"/>
    <property type="match status" value="1"/>
</dbReference>
<dbReference type="PANTHER" id="PTHR46797:SF23">
    <property type="entry name" value="HTH-TYPE TRANSCRIPTIONAL REGULATOR SUTR"/>
    <property type="match status" value="1"/>
</dbReference>
<dbReference type="CDD" id="cd00093">
    <property type="entry name" value="HTH_XRE"/>
    <property type="match status" value="1"/>
</dbReference>
<dbReference type="InterPro" id="IPR050807">
    <property type="entry name" value="TransReg_Diox_bact_type"/>
</dbReference>
<dbReference type="InterPro" id="IPR011051">
    <property type="entry name" value="RmlC_Cupin_sf"/>
</dbReference>
<evidence type="ECO:0000259" key="4">
    <source>
        <dbReference type="PROSITE" id="PS50943"/>
    </source>
</evidence>
<sequence length="185" mass="21252">MDSIQKVISDNLVNIRKKRGLSLDKMAELTGVSKAMLAQIEKGKTNPTVSTLWKIANGLQISFSVFMKEPEKQKVEKISLDQIVPINDDNDNYLVYPIYPYHPEKKFEIYTVKLKPGYSHLSEKHLGEEYVLVQNGELTLEVQGETFVLTNHDSLKFIANSEHSYINDSDELVSFYLVMYYPNQD</sequence>
<dbReference type="SUPFAM" id="SSF47413">
    <property type="entry name" value="lambda repressor-like DNA-binding domains"/>
    <property type="match status" value="1"/>
</dbReference>
<evidence type="ECO:0000313" key="5">
    <source>
        <dbReference type="EMBL" id="MEI5908872.1"/>
    </source>
</evidence>
<reference evidence="5 6" key="1">
    <citation type="journal article" date="2018" name="J. Microbiol.">
        <title>Bacillus spongiae sp. nov., isolated from sponge of Jeju Island.</title>
        <authorList>
            <person name="Lee G.E."/>
            <person name="Im W.T."/>
            <person name="Park J.S."/>
        </authorList>
    </citation>
    <scope>NUCLEOTIDE SEQUENCE [LARGE SCALE GENOMIC DNA]</scope>
    <source>
        <strain evidence="5 6">135PIL107-10</strain>
    </source>
</reference>
<dbReference type="InterPro" id="IPR014710">
    <property type="entry name" value="RmlC-like_jellyroll"/>
</dbReference>
<organism evidence="5 6">
    <name type="scientific">Bacillus spongiae</name>
    <dbReference type="NCBI Taxonomy" id="2683610"/>
    <lineage>
        <taxon>Bacteria</taxon>
        <taxon>Bacillati</taxon>
        <taxon>Bacillota</taxon>
        <taxon>Bacilli</taxon>
        <taxon>Bacillales</taxon>
        <taxon>Bacillaceae</taxon>
        <taxon>Bacillus</taxon>
    </lineage>
</organism>
<evidence type="ECO:0000256" key="2">
    <source>
        <dbReference type="ARBA" id="ARBA00023125"/>
    </source>
</evidence>
<keyword evidence="1" id="KW-0805">Transcription regulation</keyword>
<dbReference type="Pfam" id="PF07883">
    <property type="entry name" value="Cupin_2"/>
    <property type="match status" value="1"/>
</dbReference>
<dbReference type="PANTHER" id="PTHR46797">
    <property type="entry name" value="HTH-TYPE TRANSCRIPTIONAL REGULATOR"/>
    <property type="match status" value="1"/>
</dbReference>
<proteinExistence type="predicted"/>
<evidence type="ECO:0000313" key="6">
    <source>
        <dbReference type="Proteomes" id="UP001312865"/>
    </source>
</evidence>
<name>A0ABU8HHY6_9BACI</name>
<dbReference type="Proteomes" id="UP001312865">
    <property type="component" value="Unassembled WGS sequence"/>
</dbReference>
<evidence type="ECO:0000256" key="1">
    <source>
        <dbReference type="ARBA" id="ARBA00023015"/>
    </source>
</evidence>
<comment type="caution">
    <text evidence="5">The sequence shown here is derived from an EMBL/GenBank/DDBJ whole genome shotgun (WGS) entry which is preliminary data.</text>
</comment>
<keyword evidence="3" id="KW-0804">Transcription</keyword>
<protein>
    <submittedName>
        <fullName evidence="5">Helix-turn-helix domain-containing protein</fullName>
    </submittedName>
</protein>
<dbReference type="InterPro" id="IPR001387">
    <property type="entry name" value="Cro/C1-type_HTH"/>
</dbReference>
<dbReference type="InterPro" id="IPR013096">
    <property type="entry name" value="Cupin_2"/>
</dbReference>
<dbReference type="Gene3D" id="1.10.260.40">
    <property type="entry name" value="lambda repressor-like DNA-binding domains"/>
    <property type="match status" value="1"/>
</dbReference>
<evidence type="ECO:0000256" key="3">
    <source>
        <dbReference type="ARBA" id="ARBA00023163"/>
    </source>
</evidence>
<accession>A0ABU8HHY6</accession>
<keyword evidence="2" id="KW-0238">DNA-binding</keyword>
<dbReference type="EMBL" id="JBBAXC010000017">
    <property type="protein sequence ID" value="MEI5908872.1"/>
    <property type="molecule type" value="Genomic_DNA"/>
</dbReference>